<organism evidence="1 2">
    <name type="scientific">Symbiodinium necroappetens</name>
    <dbReference type="NCBI Taxonomy" id="1628268"/>
    <lineage>
        <taxon>Eukaryota</taxon>
        <taxon>Sar</taxon>
        <taxon>Alveolata</taxon>
        <taxon>Dinophyceae</taxon>
        <taxon>Suessiales</taxon>
        <taxon>Symbiodiniaceae</taxon>
        <taxon>Symbiodinium</taxon>
    </lineage>
</organism>
<dbReference type="OrthoDB" id="435382at2759"/>
<dbReference type="EMBL" id="CAJNJA010048782">
    <property type="protein sequence ID" value="CAE7833586.1"/>
    <property type="molecule type" value="Genomic_DNA"/>
</dbReference>
<gene>
    <name evidence="1" type="primary">OGFOD2</name>
    <name evidence="1" type="ORF">SNEC2469_LOCUS24967</name>
</gene>
<protein>
    <submittedName>
        <fullName evidence="1">OGFOD2 protein</fullName>
    </submittedName>
</protein>
<accession>A0A812ZNJ1</accession>
<reference evidence="1" key="1">
    <citation type="submission" date="2021-02" db="EMBL/GenBank/DDBJ databases">
        <authorList>
            <person name="Dougan E. K."/>
            <person name="Rhodes N."/>
            <person name="Thang M."/>
            <person name="Chan C."/>
        </authorList>
    </citation>
    <scope>NUCLEOTIDE SEQUENCE</scope>
</reference>
<name>A0A812ZNJ1_9DINO</name>
<keyword evidence="2" id="KW-1185">Reference proteome</keyword>
<evidence type="ECO:0000313" key="2">
    <source>
        <dbReference type="Proteomes" id="UP000601435"/>
    </source>
</evidence>
<dbReference type="Proteomes" id="UP000601435">
    <property type="component" value="Unassembled WGS sequence"/>
</dbReference>
<comment type="caution">
    <text evidence="1">The sequence shown here is derived from an EMBL/GenBank/DDBJ whole genome shotgun (WGS) entry which is preliminary data.</text>
</comment>
<evidence type="ECO:0000313" key="1">
    <source>
        <dbReference type="EMBL" id="CAE7833586.1"/>
    </source>
</evidence>
<proteinExistence type="predicted"/>
<sequence>MEPAVASDGGSLRFAVGARVSCNMGREGWASGEIVATRYREDHWPPGKTAPYQVKLDLAFGGALIYAPADFPQVIRAELPSTFSIPEEDSNPERTLEVLHKEIVRLRDEPGVIHVSEPELMGVAE</sequence>
<feature type="non-terminal residue" evidence="1">
    <location>
        <position position="1"/>
    </location>
</feature>
<dbReference type="AlphaFoldDB" id="A0A812ZNJ1"/>